<sequence length="115" mass="12170">MVRETASAPSRTRSAGWADDLRCATSLGMVATRYGRNRLMGCAAGQSGRAAALPDLLDGWLGLVCALGTVDVETHTPWLLGWPAVWLDDHGGPGWPIRSTEPLEALDAAGKRGDL</sequence>
<accession>A0A6J7P7I8</accession>
<gene>
    <name evidence="1" type="ORF">UFOPK3914_02154</name>
</gene>
<evidence type="ECO:0000313" key="1">
    <source>
        <dbReference type="EMBL" id="CAB5001201.1"/>
    </source>
</evidence>
<protein>
    <submittedName>
        <fullName evidence="1">Unannotated protein</fullName>
    </submittedName>
</protein>
<dbReference type="EMBL" id="CAFBOG010000314">
    <property type="protein sequence ID" value="CAB5001201.1"/>
    <property type="molecule type" value="Genomic_DNA"/>
</dbReference>
<organism evidence="1">
    <name type="scientific">freshwater metagenome</name>
    <dbReference type="NCBI Taxonomy" id="449393"/>
    <lineage>
        <taxon>unclassified sequences</taxon>
        <taxon>metagenomes</taxon>
        <taxon>ecological metagenomes</taxon>
    </lineage>
</organism>
<reference evidence="1" key="1">
    <citation type="submission" date="2020-05" db="EMBL/GenBank/DDBJ databases">
        <authorList>
            <person name="Chiriac C."/>
            <person name="Salcher M."/>
            <person name="Ghai R."/>
            <person name="Kavagutti S V."/>
        </authorList>
    </citation>
    <scope>NUCLEOTIDE SEQUENCE</scope>
</reference>
<proteinExistence type="predicted"/>
<dbReference type="AlphaFoldDB" id="A0A6J7P7I8"/>
<name>A0A6J7P7I8_9ZZZZ</name>